<dbReference type="HAMAP" id="MF_02126">
    <property type="entry name" value="RF_methyltr_PrmC"/>
    <property type="match status" value="1"/>
</dbReference>
<dbReference type="InterPro" id="IPR019874">
    <property type="entry name" value="RF_methyltr_PrmC"/>
</dbReference>
<proteinExistence type="inferred from homology"/>
<feature type="binding site" evidence="5">
    <location>
        <position position="156"/>
    </location>
    <ligand>
        <name>S-adenosyl-L-methionine</name>
        <dbReference type="ChEBI" id="CHEBI:59789"/>
    </ligand>
</feature>
<keyword evidence="1 5" id="KW-0489">Methyltransferase</keyword>
<evidence type="ECO:0000256" key="4">
    <source>
        <dbReference type="ARBA" id="ARBA00048391"/>
    </source>
</evidence>
<reference evidence="8 9" key="1">
    <citation type="journal article" date="2020" name="G3 (Bethesda)">
        <title>CeMbio - The Caenorhabditis elegans Microbiome Resource.</title>
        <authorList>
            <person name="Dirksen P."/>
            <person name="Assie A."/>
            <person name="Zimmermann J."/>
            <person name="Zhang F."/>
            <person name="Tietje A.M."/>
            <person name="Marsh S.A."/>
            <person name="Felix M.A."/>
            <person name="Shapira M."/>
            <person name="Kaleta C."/>
            <person name="Schulenburg H."/>
            <person name="Samuel B."/>
        </authorList>
    </citation>
    <scope>NUCLEOTIDE SEQUENCE [LARGE SCALE GENOMIC DNA]</scope>
    <source>
        <strain evidence="8 9">BIGb0172</strain>
    </source>
</reference>
<evidence type="ECO:0000259" key="7">
    <source>
        <dbReference type="Pfam" id="PF17827"/>
    </source>
</evidence>
<feature type="binding site" evidence="5">
    <location>
        <begin position="197"/>
        <end position="200"/>
    </location>
    <ligand>
        <name>substrate</name>
    </ligand>
</feature>
<feature type="domain" description="Release factor glutamine methyltransferase N-terminal" evidence="7">
    <location>
        <begin position="16"/>
        <end position="84"/>
    </location>
</feature>
<feature type="binding site" evidence="5">
    <location>
        <position position="197"/>
    </location>
    <ligand>
        <name>S-adenosyl-L-methionine</name>
        <dbReference type="ChEBI" id="CHEBI:59789"/>
    </ligand>
</feature>
<comment type="catalytic activity">
    <reaction evidence="4 5">
        <text>L-glutaminyl-[peptide chain release factor] + S-adenosyl-L-methionine = N(5)-methyl-L-glutaminyl-[peptide chain release factor] + S-adenosyl-L-homocysteine + H(+)</text>
        <dbReference type="Rhea" id="RHEA:42896"/>
        <dbReference type="Rhea" id="RHEA-COMP:10271"/>
        <dbReference type="Rhea" id="RHEA-COMP:10272"/>
        <dbReference type="ChEBI" id="CHEBI:15378"/>
        <dbReference type="ChEBI" id="CHEBI:30011"/>
        <dbReference type="ChEBI" id="CHEBI:57856"/>
        <dbReference type="ChEBI" id="CHEBI:59789"/>
        <dbReference type="ChEBI" id="CHEBI:61891"/>
        <dbReference type="EC" id="2.1.1.297"/>
    </reaction>
</comment>
<comment type="similarity">
    <text evidence="5">Belongs to the protein N5-glutamine methyltransferase family. PrmC subfamily.</text>
</comment>
<evidence type="ECO:0000259" key="6">
    <source>
        <dbReference type="Pfam" id="PF05175"/>
    </source>
</evidence>
<evidence type="ECO:0000256" key="3">
    <source>
        <dbReference type="ARBA" id="ARBA00022691"/>
    </source>
</evidence>
<dbReference type="KEGG" id="cpis:HS961_21130"/>
<organism evidence="8 9">
    <name type="scientific">Comamonas piscis</name>
    <dbReference type="NCBI Taxonomy" id="1562974"/>
    <lineage>
        <taxon>Bacteria</taxon>
        <taxon>Pseudomonadati</taxon>
        <taxon>Pseudomonadota</taxon>
        <taxon>Betaproteobacteria</taxon>
        <taxon>Burkholderiales</taxon>
        <taxon>Comamonadaceae</taxon>
        <taxon>Comamonas</taxon>
    </lineage>
</organism>
<dbReference type="SUPFAM" id="SSF53335">
    <property type="entry name" value="S-adenosyl-L-methionine-dependent methyltransferases"/>
    <property type="match status" value="1"/>
</dbReference>
<dbReference type="PROSITE" id="PS00092">
    <property type="entry name" value="N6_MTASE"/>
    <property type="match status" value="1"/>
</dbReference>
<keyword evidence="3 5" id="KW-0949">S-adenosyl-L-methionine</keyword>
<dbReference type="FunFam" id="3.40.50.150:FF:000053">
    <property type="entry name" value="Release factor glutamine methyltransferase"/>
    <property type="match status" value="1"/>
</dbReference>
<dbReference type="PANTHER" id="PTHR18895:SF74">
    <property type="entry name" value="MTRF1L RELEASE FACTOR GLUTAMINE METHYLTRANSFERASE"/>
    <property type="match status" value="1"/>
</dbReference>
<feature type="domain" description="Methyltransferase small" evidence="6">
    <location>
        <begin position="110"/>
        <end position="205"/>
    </location>
</feature>
<dbReference type="InterPro" id="IPR050320">
    <property type="entry name" value="N5-glutamine_MTase"/>
</dbReference>
<gene>
    <name evidence="5 8" type="primary">prmC</name>
    <name evidence="8" type="ORF">HS961_21130</name>
</gene>
<feature type="binding site" evidence="5">
    <location>
        <position position="183"/>
    </location>
    <ligand>
        <name>S-adenosyl-L-methionine</name>
        <dbReference type="ChEBI" id="CHEBI:59789"/>
    </ligand>
</feature>
<feature type="binding site" evidence="5">
    <location>
        <begin position="133"/>
        <end position="137"/>
    </location>
    <ligand>
        <name>S-adenosyl-L-methionine</name>
        <dbReference type="ChEBI" id="CHEBI:59789"/>
    </ligand>
</feature>
<evidence type="ECO:0000256" key="2">
    <source>
        <dbReference type="ARBA" id="ARBA00022679"/>
    </source>
</evidence>
<dbReference type="CDD" id="cd02440">
    <property type="entry name" value="AdoMet_MTases"/>
    <property type="match status" value="1"/>
</dbReference>
<protein>
    <recommendedName>
        <fullName evidence="5">Release factor glutamine methyltransferase</fullName>
        <shortName evidence="5">RF MTase</shortName>
        <ecNumber evidence="5">2.1.1.297</ecNumber>
    </recommendedName>
    <alternativeName>
        <fullName evidence="5">N5-glutamine methyltransferase PrmC</fullName>
    </alternativeName>
    <alternativeName>
        <fullName evidence="5">Protein-(glutamine-N5) MTase PrmC</fullName>
    </alternativeName>
    <alternativeName>
        <fullName evidence="5">Protein-glutamine N-methyltransferase PrmC</fullName>
    </alternativeName>
</protein>
<dbReference type="Gene3D" id="3.40.50.150">
    <property type="entry name" value="Vaccinia Virus protein VP39"/>
    <property type="match status" value="1"/>
</dbReference>
<dbReference type="PANTHER" id="PTHR18895">
    <property type="entry name" value="HEMK METHYLTRANSFERASE"/>
    <property type="match status" value="1"/>
</dbReference>
<dbReference type="EMBL" id="CP058554">
    <property type="protein sequence ID" value="QMV75146.1"/>
    <property type="molecule type" value="Genomic_DNA"/>
</dbReference>
<sequence>MIAPTPDTPNISITVTQALAQAAALGIARIDAQMLLLHLFGQPTHARAWLITHDGDCLSSAQSSQWQQWLQRRADGEPVAYLTGHKGFYGLDLAVDARVLDPRPDTETLVDWALELLLDVAPGQPPLRLADLGTGSGAIALALQQARPKAEVWAVDTSTDALAVAQANAARLQLPVRFAHSHWLSALQGPFDAIVSNPPYIRDDDPHMPALRHEPRQALTSGADGLDDIRHIIGTAPAYLREGAWLLIEHGWDQAEDLRALLAQRGFTQVQSRKDLAGIDRASGGQWASVK</sequence>
<accession>A0A7G5EMC1</accession>
<dbReference type="InterPro" id="IPR002052">
    <property type="entry name" value="DNA_methylase_N6_adenine_CS"/>
</dbReference>
<evidence type="ECO:0000256" key="5">
    <source>
        <dbReference type="HAMAP-Rule" id="MF_02126"/>
    </source>
</evidence>
<dbReference type="InterPro" id="IPR007848">
    <property type="entry name" value="Small_mtfrase_dom"/>
</dbReference>
<dbReference type="InterPro" id="IPR040758">
    <property type="entry name" value="PrmC_N"/>
</dbReference>
<dbReference type="GO" id="GO:0003676">
    <property type="term" value="F:nucleic acid binding"/>
    <property type="evidence" value="ECO:0007669"/>
    <property type="project" value="InterPro"/>
</dbReference>
<dbReference type="AlphaFoldDB" id="A0A7G5EMC1"/>
<dbReference type="NCBIfam" id="TIGR03534">
    <property type="entry name" value="RF_mod_PrmC"/>
    <property type="match status" value="1"/>
</dbReference>
<dbReference type="InterPro" id="IPR029063">
    <property type="entry name" value="SAM-dependent_MTases_sf"/>
</dbReference>
<dbReference type="NCBIfam" id="TIGR00536">
    <property type="entry name" value="hemK_fam"/>
    <property type="match status" value="1"/>
</dbReference>
<comment type="function">
    <text evidence="5">Methylates the class 1 translation termination release factors RF1/PrfA and RF2/PrfB on the glutamine residue of the universally conserved GGQ motif.</text>
</comment>
<dbReference type="InterPro" id="IPR004556">
    <property type="entry name" value="HemK-like"/>
</dbReference>
<dbReference type="Pfam" id="PF05175">
    <property type="entry name" value="MTS"/>
    <property type="match status" value="1"/>
</dbReference>
<evidence type="ECO:0000313" key="9">
    <source>
        <dbReference type="Proteomes" id="UP000515240"/>
    </source>
</evidence>
<keyword evidence="9" id="KW-1185">Reference proteome</keyword>
<dbReference type="EC" id="2.1.1.297" evidence="5"/>
<dbReference type="Gene3D" id="1.10.8.10">
    <property type="entry name" value="DNA helicase RuvA subunit, C-terminal domain"/>
    <property type="match status" value="1"/>
</dbReference>
<evidence type="ECO:0000256" key="1">
    <source>
        <dbReference type="ARBA" id="ARBA00022603"/>
    </source>
</evidence>
<dbReference type="RefSeq" id="WP_182325405.1">
    <property type="nucleotide sequence ID" value="NZ_CP058554.1"/>
</dbReference>
<evidence type="ECO:0000313" key="8">
    <source>
        <dbReference type="EMBL" id="QMV75146.1"/>
    </source>
</evidence>
<name>A0A7G5EMC1_9BURK</name>
<keyword evidence="2 5" id="KW-0808">Transferase</keyword>
<dbReference type="GO" id="GO:0102559">
    <property type="term" value="F:peptide chain release factor N(5)-glutamine methyltransferase activity"/>
    <property type="evidence" value="ECO:0007669"/>
    <property type="project" value="UniProtKB-EC"/>
</dbReference>
<dbReference type="GO" id="GO:0032259">
    <property type="term" value="P:methylation"/>
    <property type="evidence" value="ECO:0007669"/>
    <property type="project" value="UniProtKB-KW"/>
</dbReference>
<dbReference type="Proteomes" id="UP000515240">
    <property type="component" value="Chromosome"/>
</dbReference>
<dbReference type="Pfam" id="PF17827">
    <property type="entry name" value="PrmC_N"/>
    <property type="match status" value="1"/>
</dbReference>